<dbReference type="GO" id="GO:0009306">
    <property type="term" value="P:protein secretion"/>
    <property type="evidence" value="ECO:0007669"/>
    <property type="project" value="UniProtKB-UniRule"/>
</dbReference>
<keyword evidence="9 12" id="KW-0472">Membrane</keyword>
<organism evidence="14 15">
    <name type="scientific">Edaphobacter dinghuensis</name>
    <dbReference type="NCBI Taxonomy" id="1560005"/>
    <lineage>
        <taxon>Bacteria</taxon>
        <taxon>Pseudomonadati</taxon>
        <taxon>Acidobacteriota</taxon>
        <taxon>Terriglobia</taxon>
        <taxon>Terriglobales</taxon>
        <taxon>Acidobacteriaceae</taxon>
        <taxon>Edaphobacter</taxon>
    </lineage>
</organism>
<keyword evidence="6 12" id="KW-1005">Bacterial flagellum biogenesis</keyword>
<feature type="transmembrane region" description="Helical" evidence="12">
    <location>
        <begin position="95"/>
        <end position="125"/>
    </location>
</feature>
<feature type="transmembrane region" description="Helical" evidence="12">
    <location>
        <begin position="266"/>
        <end position="286"/>
    </location>
</feature>
<dbReference type="EMBL" id="BMGT01000003">
    <property type="protein sequence ID" value="GGG81726.1"/>
    <property type="molecule type" value="Genomic_DNA"/>
</dbReference>
<keyword evidence="7 12" id="KW-0653">Protein transport</keyword>
<dbReference type="PROSITE" id="PS01061">
    <property type="entry name" value="FLIP_2"/>
    <property type="match status" value="1"/>
</dbReference>
<dbReference type="GO" id="GO:0044781">
    <property type="term" value="P:bacterial-type flagellum organization"/>
    <property type="evidence" value="ECO:0007669"/>
    <property type="project" value="UniProtKB-UniRule"/>
</dbReference>
<keyword evidence="15" id="KW-1185">Reference proteome</keyword>
<keyword evidence="13" id="KW-0732">Signal</keyword>
<dbReference type="PRINTS" id="PR00951">
    <property type="entry name" value="FLGBIOSNFLIP"/>
</dbReference>
<evidence type="ECO:0000256" key="3">
    <source>
        <dbReference type="ARBA" id="ARBA00022448"/>
    </source>
</evidence>
<dbReference type="AlphaFoldDB" id="A0A917HK50"/>
<evidence type="ECO:0000256" key="9">
    <source>
        <dbReference type="ARBA" id="ARBA00023136"/>
    </source>
</evidence>
<keyword evidence="10" id="KW-0975">Bacterial flagellum</keyword>
<dbReference type="PANTHER" id="PTHR30587">
    <property type="entry name" value="FLAGELLAR BIOSYNTHETIC PROTEIN FLIP"/>
    <property type="match status" value="1"/>
</dbReference>
<comment type="similarity">
    <text evidence="1 12">Belongs to the FliP/MopC/SpaP family.</text>
</comment>
<comment type="subcellular location">
    <subcellularLocation>
        <location evidence="12">Cell membrane</location>
        <topology evidence="12">Multi-pass membrane protein</topology>
    </subcellularLocation>
    <subcellularLocation>
        <location evidence="12">Bacterial flagellum basal body</location>
    </subcellularLocation>
</comment>
<keyword evidence="5 12" id="KW-0812">Transmembrane</keyword>
<reference evidence="14" key="2">
    <citation type="submission" date="2020-09" db="EMBL/GenBank/DDBJ databases">
        <authorList>
            <person name="Sun Q."/>
            <person name="Zhou Y."/>
        </authorList>
    </citation>
    <scope>NUCLEOTIDE SEQUENCE</scope>
    <source>
        <strain evidence="14">CGMCC 1.12997</strain>
    </source>
</reference>
<dbReference type="RefSeq" id="WP_229739305.1">
    <property type="nucleotide sequence ID" value="NZ_BMGT01000003.1"/>
</dbReference>
<evidence type="ECO:0000256" key="13">
    <source>
        <dbReference type="SAM" id="SignalP"/>
    </source>
</evidence>
<evidence type="ECO:0000256" key="2">
    <source>
        <dbReference type="ARBA" id="ARBA00021714"/>
    </source>
</evidence>
<dbReference type="GO" id="GO:0009425">
    <property type="term" value="C:bacterial-type flagellum basal body"/>
    <property type="evidence" value="ECO:0007669"/>
    <property type="project" value="UniProtKB-SubCell"/>
</dbReference>
<feature type="transmembrane region" description="Helical" evidence="12">
    <location>
        <begin position="137"/>
        <end position="156"/>
    </location>
</feature>
<keyword evidence="4 12" id="KW-1003">Cell membrane</keyword>
<dbReference type="InterPro" id="IPR005837">
    <property type="entry name" value="FliP"/>
</dbReference>
<evidence type="ECO:0000313" key="14">
    <source>
        <dbReference type="EMBL" id="GGG81726.1"/>
    </source>
</evidence>
<keyword evidence="11 12" id="KW-1006">Bacterial flagellum protein export</keyword>
<name>A0A917HK50_9BACT</name>
<accession>A0A917HK50</accession>
<protein>
    <recommendedName>
        <fullName evidence="2 12">Flagellar biosynthetic protein FliP</fullName>
    </recommendedName>
</protein>
<keyword evidence="3 12" id="KW-0813">Transport</keyword>
<evidence type="ECO:0000256" key="12">
    <source>
        <dbReference type="RuleBase" id="RU362069"/>
    </source>
</evidence>
<proteinExistence type="inferred from homology"/>
<evidence type="ECO:0000256" key="8">
    <source>
        <dbReference type="ARBA" id="ARBA00022989"/>
    </source>
</evidence>
<comment type="caution">
    <text evidence="14">The sequence shown here is derived from an EMBL/GenBank/DDBJ whole genome shotgun (WGS) entry which is preliminary data.</text>
</comment>
<reference evidence="14" key="1">
    <citation type="journal article" date="2014" name="Int. J. Syst. Evol. Microbiol.">
        <title>Complete genome sequence of Corynebacterium casei LMG S-19264T (=DSM 44701T), isolated from a smear-ripened cheese.</title>
        <authorList>
            <consortium name="US DOE Joint Genome Institute (JGI-PGF)"/>
            <person name="Walter F."/>
            <person name="Albersmeier A."/>
            <person name="Kalinowski J."/>
            <person name="Ruckert C."/>
        </authorList>
    </citation>
    <scope>NUCLEOTIDE SEQUENCE</scope>
    <source>
        <strain evidence="14">CGMCC 1.12997</strain>
    </source>
</reference>
<dbReference type="Proteomes" id="UP000647241">
    <property type="component" value="Unassembled WGS sequence"/>
</dbReference>
<evidence type="ECO:0000256" key="4">
    <source>
        <dbReference type="ARBA" id="ARBA00022475"/>
    </source>
</evidence>
<evidence type="ECO:0000256" key="11">
    <source>
        <dbReference type="ARBA" id="ARBA00023225"/>
    </source>
</evidence>
<dbReference type="PANTHER" id="PTHR30587:SF0">
    <property type="entry name" value="FLAGELLAR BIOSYNTHETIC PROTEIN FLIP"/>
    <property type="match status" value="1"/>
</dbReference>
<keyword evidence="8 12" id="KW-1133">Transmembrane helix</keyword>
<feature type="chain" id="PRO_5037023028" description="Flagellar biosynthetic protein FliP" evidence="13">
    <location>
        <begin position="27"/>
        <end position="294"/>
    </location>
</feature>
<feature type="transmembrane region" description="Helical" evidence="12">
    <location>
        <begin position="232"/>
        <end position="254"/>
    </location>
</feature>
<evidence type="ECO:0000256" key="6">
    <source>
        <dbReference type="ARBA" id="ARBA00022795"/>
    </source>
</evidence>
<comment type="function">
    <text evidence="12">Plays a role in the flagellum-specific transport system.</text>
</comment>
<evidence type="ECO:0000256" key="7">
    <source>
        <dbReference type="ARBA" id="ARBA00022927"/>
    </source>
</evidence>
<evidence type="ECO:0000313" key="15">
    <source>
        <dbReference type="Proteomes" id="UP000647241"/>
    </source>
</evidence>
<evidence type="ECO:0000256" key="1">
    <source>
        <dbReference type="ARBA" id="ARBA00006257"/>
    </source>
</evidence>
<dbReference type="GO" id="GO:0005886">
    <property type="term" value="C:plasma membrane"/>
    <property type="evidence" value="ECO:0007669"/>
    <property type="project" value="UniProtKB-SubCell"/>
</dbReference>
<evidence type="ECO:0000256" key="10">
    <source>
        <dbReference type="ARBA" id="ARBA00023143"/>
    </source>
</evidence>
<evidence type="ECO:0000256" key="5">
    <source>
        <dbReference type="ARBA" id="ARBA00022692"/>
    </source>
</evidence>
<sequence>MPLARGAYRLCLLLAMLNTLSPALNAQRINSVPMAGAFVASESFWVNHAPKPVKAAHKSSAAPASTEVSNRPEVKSSNDTIAKAIEANRSVPWSIVLGLTFLTLLPALLLSITPMVRLLVVFHFLRQALGTQTAPSNQILMGLALMMTWFLMQPVLQKVEQVAIVPYQQGTISGTEAMSRGLAPVKEYMLKYAREKDLEVFAAAGIGARPQSRADLPIQVVVPAYILSELKAGFQIGAVLFLPFLLVDLVVASITTSVGMMQLPPVVISTPLKILLFVMVDGWNLLAHQLIKSF</sequence>
<gene>
    <name evidence="12" type="primary">fliP</name>
    <name evidence="14" type="ORF">GCM10011585_26520</name>
</gene>
<dbReference type="PRINTS" id="PR01302">
    <property type="entry name" value="TYPE3IMPPROT"/>
</dbReference>
<dbReference type="NCBIfam" id="TIGR01103">
    <property type="entry name" value="fliP"/>
    <property type="match status" value="1"/>
</dbReference>
<feature type="signal peptide" evidence="13">
    <location>
        <begin position="1"/>
        <end position="26"/>
    </location>
</feature>
<dbReference type="InterPro" id="IPR005838">
    <property type="entry name" value="T3SS_IM_P"/>
</dbReference>
<dbReference type="Pfam" id="PF00813">
    <property type="entry name" value="FliP"/>
    <property type="match status" value="1"/>
</dbReference>